<dbReference type="EMBL" id="ML014212">
    <property type="protein sequence ID" value="RKP00500.1"/>
    <property type="molecule type" value="Genomic_DNA"/>
</dbReference>
<dbReference type="InterPro" id="IPR038375">
    <property type="entry name" value="NDUFAF7_sf"/>
</dbReference>
<dbReference type="SUPFAM" id="SSF53335">
    <property type="entry name" value="S-adenosyl-L-methionine-dependent methyltransferases"/>
    <property type="match status" value="1"/>
</dbReference>
<name>A0A4P9X659_9FUNG</name>
<dbReference type="OrthoDB" id="5595109at2759"/>
<dbReference type="InterPro" id="IPR003788">
    <property type="entry name" value="NDUFAF7"/>
</dbReference>
<comment type="catalytic activity">
    <reaction evidence="6 7">
        <text>L-arginyl-[protein] + 2 S-adenosyl-L-methionine = N(omega),N(omega)'-dimethyl-L-arginyl-[protein] + 2 S-adenosyl-L-homocysteine + 2 H(+)</text>
        <dbReference type="Rhea" id="RHEA:48108"/>
        <dbReference type="Rhea" id="RHEA-COMP:10532"/>
        <dbReference type="Rhea" id="RHEA-COMP:11992"/>
        <dbReference type="ChEBI" id="CHEBI:15378"/>
        <dbReference type="ChEBI" id="CHEBI:29965"/>
        <dbReference type="ChEBI" id="CHEBI:57856"/>
        <dbReference type="ChEBI" id="CHEBI:59789"/>
        <dbReference type="ChEBI" id="CHEBI:88221"/>
        <dbReference type="EC" id="2.1.1.320"/>
    </reaction>
</comment>
<dbReference type="AlphaFoldDB" id="A0A4P9X659"/>
<sequence>MLPRRPLFRPLCRLSTAAATLRPSIPVWRTARSYSQQHPPDAPPASATPADPAIPDAAAREKVAATLQAATSQENARRTWVPPKSPIQHRIHRHIQANGPLSVAQFMKYALLHPSEGYYARAGAPVFGRAGDFVTAPELTQLFGEMLAVWLAHQWAALGRPPAFQLVELGPGTGVLMHDVLSALAPMQDGAIFQALRAVHLVEASATMQMRQMERLTPGTAPDVDLNQFPSHAEAETEAEADGFPITWHQVIDTVPEGMPTLFFANEFFDALPIYKFIKTPEGWREIMVHNNDLASTDLTTPENDILTFRLIQAPGHTRYSRFLPIASPRYASLPVGSVIEVSPESYAVAHHIAKRLRADLGAALFVDYGSMSVPRDTLRGIQRHRMVDLFVDGADLSADVDFGALHAATAETCAFYGPMPQGAFLRAMGVEMRLDQGLQAARDDAATAERLKATVERLTGSGASDMGDRFHVVAMTSPTVATCYPFPGPVPEAPSSA</sequence>
<evidence type="ECO:0000256" key="8">
    <source>
        <dbReference type="SAM" id="MobiDB-lite"/>
    </source>
</evidence>
<dbReference type="Gene3D" id="3.40.50.12710">
    <property type="match status" value="1"/>
</dbReference>
<dbReference type="GO" id="GO:0032259">
    <property type="term" value="P:methylation"/>
    <property type="evidence" value="ECO:0007669"/>
    <property type="project" value="UniProtKB-KW"/>
</dbReference>
<organism evidence="9 10">
    <name type="scientific">Caulochytrium protostelioides</name>
    <dbReference type="NCBI Taxonomy" id="1555241"/>
    <lineage>
        <taxon>Eukaryota</taxon>
        <taxon>Fungi</taxon>
        <taxon>Fungi incertae sedis</taxon>
        <taxon>Chytridiomycota</taxon>
        <taxon>Chytridiomycota incertae sedis</taxon>
        <taxon>Chytridiomycetes</taxon>
        <taxon>Caulochytriales</taxon>
        <taxon>Caulochytriaceae</taxon>
        <taxon>Caulochytrium</taxon>
    </lineage>
</organism>
<dbReference type="InterPro" id="IPR029063">
    <property type="entry name" value="SAM-dependent_MTases_sf"/>
</dbReference>
<keyword evidence="5 7" id="KW-0496">Mitochondrion</keyword>
<dbReference type="Pfam" id="PF02636">
    <property type="entry name" value="Methyltransf_28"/>
    <property type="match status" value="1"/>
</dbReference>
<evidence type="ECO:0000256" key="6">
    <source>
        <dbReference type="ARBA" id="ARBA00048612"/>
    </source>
</evidence>
<proteinExistence type="inferred from homology"/>
<comment type="subcellular location">
    <subcellularLocation>
        <location evidence="1 7">Mitochondrion</location>
    </subcellularLocation>
</comment>
<evidence type="ECO:0000313" key="10">
    <source>
        <dbReference type="Proteomes" id="UP000274922"/>
    </source>
</evidence>
<dbReference type="STRING" id="1555241.A0A4P9X659"/>
<keyword evidence="3 7" id="KW-0489">Methyltransferase</keyword>
<comment type="similarity">
    <text evidence="2 7">Belongs to the NDUFAF7 family.</text>
</comment>
<gene>
    <name evidence="9" type="ORF">CXG81DRAFT_13164</name>
</gene>
<keyword evidence="4 7" id="KW-0808">Transferase</keyword>
<evidence type="ECO:0000256" key="2">
    <source>
        <dbReference type="ARBA" id="ARBA00005891"/>
    </source>
</evidence>
<accession>A0A4P9X659</accession>
<feature type="compositionally biased region" description="Low complexity" evidence="8">
    <location>
        <begin position="44"/>
        <end position="53"/>
    </location>
</feature>
<comment type="function">
    <text evidence="7">Arginine methyltransferase involved in the assembly or stability of mitochondrial NADH:ubiquinone oxidoreductase complex (complex I).</text>
</comment>
<keyword evidence="10" id="KW-1185">Reference proteome</keyword>
<dbReference type="EC" id="2.1.1.320" evidence="7"/>
<dbReference type="GO" id="GO:0035243">
    <property type="term" value="F:protein-arginine omega-N symmetric methyltransferase activity"/>
    <property type="evidence" value="ECO:0007669"/>
    <property type="project" value="UniProtKB-EC"/>
</dbReference>
<dbReference type="PANTHER" id="PTHR12049:SF7">
    <property type="entry name" value="PROTEIN ARGININE METHYLTRANSFERASE NDUFAF7, MITOCHONDRIAL"/>
    <property type="match status" value="1"/>
</dbReference>
<evidence type="ECO:0000256" key="3">
    <source>
        <dbReference type="ARBA" id="ARBA00022603"/>
    </source>
</evidence>
<evidence type="ECO:0000256" key="4">
    <source>
        <dbReference type="ARBA" id="ARBA00022679"/>
    </source>
</evidence>
<protein>
    <recommendedName>
        <fullName evidence="7">Protein arginine methyltransferase NDUFAF7</fullName>
        <ecNumber evidence="7">2.1.1.320</ecNumber>
    </recommendedName>
</protein>
<feature type="region of interest" description="Disordered" evidence="8">
    <location>
        <begin position="32"/>
        <end position="53"/>
    </location>
</feature>
<evidence type="ECO:0000256" key="7">
    <source>
        <dbReference type="RuleBase" id="RU364114"/>
    </source>
</evidence>
<dbReference type="Proteomes" id="UP000274922">
    <property type="component" value="Unassembled WGS sequence"/>
</dbReference>
<evidence type="ECO:0000313" key="9">
    <source>
        <dbReference type="EMBL" id="RKP00500.1"/>
    </source>
</evidence>
<dbReference type="PANTHER" id="PTHR12049">
    <property type="entry name" value="PROTEIN ARGININE METHYLTRANSFERASE NDUFAF7, MITOCHONDRIAL"/>
    <property type="match status" value="1"/>
</dbReference>
<dbReference type="GO" id="GO:0005739">
    <property type="term" value="C:mitochondrion"/>
    <property type="evidence" value="ECO:0007669"/>
    <property type="project" value="UniProtKB-SubCell"/>
</dbReference>
<dbReference type="GO" id="GO:0032981">
    <property type="term" value="P:mitochondrial respiratory chain complex I assembly"/>
    <property type="evidence" value="ECO:0007669"/>
    <property type="project" value="TreeGrafter"/>
</dbReference>
<evidence type="ECO:0000256" key="5">
    <source>
        <dbReference type="ARBA" id="ARBA00023128"/>
    </source>
</evidence>
<evidence type="ECO:0000256" key="1">
    <source>
        <dbReference type="ARBA" id="ARBA00004173"/>
    </source>
</evidence>
<reference evidence="10" key="1">
    <citation type="journal article" date="2018" name="Nat. Microbiol.">
        <title>Leveraging single-cell genomics to expand the fungal tree of life.</title>
        <authorList>
            <person name="Ahrendt S.R."/>
            <person name="Quandt C.A."/>
            <person name="Ciobanu D."/>
            <person name="Clum A."/>
            <person name="Salamov A."/>
            <person name="Andreopoulos B."/>
            <person name="Cheng J.F."/>
            <person name="Woyke T."/>
            <person name="Pelin A."/>
            <person name="Henrissat B."/>
            <person name="Reynolds N.K."/>
            <person name="Benny G.L."/>
            <person name="Smith M.E."/>
            <person name="James T.Y."/>
            <person name="Grigoriev I.V."/>
        </authorList>
    </citation>
    <scope>NUCLEOTIDE SEQUENCE [LARGE SCALE GENOMIC DNA]</scope>
    <source>
        <strain evidence="10">ATCC 52028</strain>
    </source>
</reference>